<reference evidence="6" key="1">
    <citation type="submission" date="2012-12" db="EMBL/GenBank/DDBJ databases">
        <authorList>
            <person name="Hellsten U."/>
            <person name="Grimwood J."/>
            <person name="Chapman J.A."/>
            <person name="Shapiro H."/>
            <person name="Aerts A."/>
            <person name="Otillar R.P."/>
            <person name="Terry A.Y."/>
            <person name="Boore J.L."/>
            <person name="Simakov O."/>
            <person name="Marletaz F."/>
            <person name="Cho S.-J."/>
            <person name="Edsinger-Gonzales E."/>
            <person name="Havlak P."/>
            <person name="Kuo D.-H."/>
            <person name="Larsson T."/>
            <person name="Lv J."/>
            <person name="Arendt D."/>
            <person name="Savage R."/>
            <person name="Osoegawa K."/>
            <person name="de Jong P."/>
            <person name="Lindberg D.R."/>
            <person name="Seaver E.C."/>
            <person name="Weisblat D.A."/>
            <person name="Putnam N.H."/>
            <person name="Grigoriev I.V."/>
            <person name="Rokhsar D.S."/>
        </authorList>
    </citation>
    <scope>NUCLEOTIDE SEQUENCE</scope>
    <source>
        <strain evidence="6">I ESC-2004</strain>
    </source>
</reference>
<name>R7VFE7_CAPTE</name>
<dbReference type="InterPro" id="IPR023235">
    <property type="entry name" value="FAM105"/>
</dbReference>
<comment type="similarity">
    <text evidence="2">Belongs to the peptidase C65 family. Otulin subfamily.</text>
</comment>
<dbReference type="GO" id="GO:0005737">
    <property type="term" value="C:cytoplasm"/>
    <property type="evidence" value="ECO:0007669"/>
    <property type="project" value="UniProtKB-SubCell"/>
</dbReference>
<accession>R7VFE7</accession>
<gene>
    <name evidence="4" type="ORF">CAPTEDRAFT_93418</name>
</gene>
<evidence type="ECO:0000313" key="5">
    <source>
        <dbReference type="EnsemblMetazoa" id="CapteP93418"/>
    </source>
</evidence>
<dbReference type="EMBL" id="AMQN01004093">
    <property type="status" value="NOT_ANNOTATED_CDS"/>
    <property type="molecule type" value="Genomic_DNA"/>
</dbReference>
<dbReference type="PANTHER" id="PTHR33662">
    <property type="entry name" value="OTU DEUBIQUITINASE WITH LINEAR LINKAGE-SPECIFICITY A-RELATED"/>
    <property type="match status" value="1"/>
</dbReference>
<dbReference type="STRING" id="283909.R7VFE7"/>
<proteinExistence type="inferred from homology"/>
<evidence type="ECO:0000256" key="3">
    <source>
        <dbReference type="ARBA" id="ARBA00022490"/>
    </source>
</evidence>
<keyword evidence="6" id="KW-1185">Reference proteome</keyword>
<dbReference type="EnsemblMetazoa" id="CapteT93418">
    <property type="protein sequence ID" value="CapteP93418"/>
    <property type="gene ID" value="CapteG93418"/>
</dbReference>
<evidence type="ECO:0000256" key="1">
    <source>
        <dbReference type="ARBA" id="ARBA00004496"/>
    </source>
</evidence>
<dbReference type="AlphaFoldDB" id="R7VFE7"/>
<sequence length="129" mass="14644">MNQSPELDLQLMEAIKALMMLKAIDFHDMYTDPQHASPVFAWLMFSRKTSETPQQLFQNHINCIGDTSTAGPVEMTLLGHTLGLKVEVLRPHQIGRDTFISHYPDEGADAFPKIYLVSEDERQFNVVVP</sequence>
<evidence type="ECO:0000313" key="4">
    <source>
        <dbReference type="EMBL" id="ELU17339.1"/>
    </source>
</evidence>
<evidence type="ECO:0000313" key="6">
    <source>
        <dbReference type="Proteomes" id="UP000014760"/>
    </source>
</evidence>
<protein>
    <submittedName>
        <fullName evidence="4 5">Uncharacterized protein</fullName>
    </submittedName>
</protein>
<dbReference type="PANTHER" id="PTHR33662:SF3">
    <property type="entry name" value="FIBROUS SHEATH CABYR-BINDING PROTEIN-LIKE-RELATED"/>
    <property type="match status" value="1"/>
</dbReference>
<comment type="subcellular location">
    <subcellularLocation>
        <location evidence="1">Cytoplasm</location>
    </subcellularLocation>
</comment>
<reference evidence="4 6" key="2">
    <citation type="journal article" date="2013" name="Nature">
        <title>Insights into bilaterian evolution from three spiralian genomes.</title>
        <authorList>
            <person name="Simakov O."/>
            <person name="Marletaz F."/>
            <person name="Cho S.J."/>
            <person name="Edsinger-Gonzales E."/>
            <person name="Havlak P."/>
            <person name="Hellsten U."/>
            <person name="Kuo D.H."/>
            <person name="Larsson T."/>
            <person name="Lv J."/>
            <person name="Arendt D."/>
            <person name="Savage R."/>
            <person name="Osoegawa K."/>
            <person name="de Jong P."/>
            <person name="Grimwood J."/>
            <person name="Chapman J.A."/>
            <person name="Shapiro H."/>
            <person name="Aerts A."/>
            <person name="Otillar R.P."/>
            <person name="Terry A.Y."/>
            <person name="Boore J.L."/>
            <person name="Grigoriev I.V."/>
            <person name="Lindberg D.R."/>
            <person name="Seaver E.C."/>
            <person name="Weisblat D.A."/>
            <person name="Putnam N.H."/>
            <person name="Rokhsar D.S."/>
        </authorList>
    </citation>
    <scope>NUCLEOTIDE SEQUENCE</scope>
    <source>
        <strain evidence="4 6">I ESC-2004</strain>
    </source>
</reference>
<dbReference type="PRINTS" id="PR02055">
    <property type="entry name" value="PROTEINF105"/>
</dbReference>
<evidence type="ECO:0000256" key="2">
    <source>
        <dbReference type="ARBA" id="ARBA00010267"/>
    </source>
</evidence>
<dbReference type="Pfam" id="PF16218">
    <property type="entry name" value="Peptidase_C101"/>
    <property type="match status" value="1"/>
</dbReference>
<reference evidence="5" key="3">
    <citation type="submission" date="2015-06" db="UniProtKB">
        <authorList>
            <consortium name="EnsemblMetazoa"/>
        </authorList>
    </citation>
    <scope>IDENTIFICATION</scope>
</reference>
<dbReference type="Proteomes" id="UP000014760">
    <property type="component" value="Unassembled WGS sequence"/>
</dbReference>
<organism evidence="4">
    <name type="scientific">Capitella teleta</name>
    <name type="common">Polychaete worm</name>
    <dbReference type="NCBI Taxonomy" id="283909"/>
    <lineage>
        <taxon>Eukaryota</taxon>
        <taxon>Metazoa</taxon>
        <taxon>Spiralia</taxon>
        <taxon>Lophotrochozoa</taxon>
        <taxon>Annelida</taxon>
        <taxon>Polychaeta</taxon>
        <taxon>Sedentaria</taxon>
        <taxon>Scolecida</taxon>
        <taxon>Capitellidae</taxon>
        <taxon>Capitella</taxon>
    </lineage>
</organism>
<dbReference type="EMBL" id="KB292570">
    <property type="protein sequence ID" value="ELU17339.1"/>
    <property type="molecule type" value="Genomic_DNA"/>
</dbReference>
<dbReference type="OrthoDB" id="6288034at2759"/>
<keyword evidence="3" id="KW-0963">Cytoplasm</keyword>
<dbReference type="HOGENOM" id="CLU_1950808_0_0_1"/>
<dbReference type="OMA" id="FALHARI"/>
<dbReference type="GO" id="GO:0004843">
    <property type="term" value="F:cysteine-type deubiquitinase activity"/>
    <property type="evidence" value="ECO:0007669"/>
    <property type="project" value="TreeGrafter"/>
</dbReference>
<dbReference type="GO" id="GO:1990108">
    <property type="term" value="P:protein linear deubiquitination"/>
    <property type="evidence" value="ECO:0007669"/>
    <property type="project" value="TreeGrafter"/>
</dbReference>